<dbReference type="Proteomes" id="UP001055439">
    <property type="component" value="Chromosome 9"/>
</dbReference>
<dbReference type="OrthoDB" id="1927218at2759"/>
<accession>A0A9E7LCM7</accession>
<evidence type="ECO:0000256" key="3">
    <source>
        <dbReference type="ARBA" id="ARBA00023242"/>
    </source>
</evidence>
<dbReference type="GO" id="GO:0003677">
    <property type="term" value="F:DNA binding"/>
    <property type="evidence" value="ECO:0007669"/>
    <property type="project" value="UniProtKB-KW"/>
</dbReference>
<feature type="region of interest" description="Disordered" evidence="4">
    <location>
        <begin position="118"/>
        <end position="152"/>
    </location>
</feature>
<sequence length="152" mass="16035">MACLETMADHGGSRDQQLQPRSSAEHDFLHCLTFNEVRSRLGEPLHGLSLGELLAHALAADGLRSGGRGGVPRAMSKKTIFEAWRDIQLRHEEGSSQRVVLGEMTVEDFLLKAGAAAQGTDSGAADSHAVHSPGRGSNSSAAARRVHDDGGG</sequence>
<comment type="subcellular location">
    <subcellularLocation>
        <location evidence="1">Nucleus</location>
    </subcellularLocation>
</comment>
<keyword evidence="2" id="KW-0238">DNA-binding</keyword>
<evidence type="ECO:0000256" key="2">
    <source>
        <dbReference type="ARBA" id="ARBA00023125"/>
    </source>
</evidence>
<dbReference type="GO" id="GO:0045893">
    <property type="term" value="P:positive regulation of DNA-templated transcription"/>
    <property type="evidence" value="ECO:0007669"/>
    <property type="project" value="InterPro"/>
</dbReference>
<evidence type="ECO:0000313" key="5">
    <source>
        <dbReference type="EMBL" id="URE48591.1"/>
    </source>
</evidence>
<gene>
    <name evidence="5" type="ORF">MUK42_33551</name>
</gene>
<keyword evidence="6" id="KW-1185">Reference proteome</keyword>
<proteinExistence type="predicted"/>
<evidence type="ECO:0000256" key="1">
    <source>
        <dbReference type="ARBA" id="ARBA00004123"/>
    </source>
</evidence>
<evidence type="ECO:0000256" key="4">
    <source>
        <dbReference type="SAM" id="MobiDB-lite"/>
    </source>
</evidence>
<keyword evidence="3" id="KW-0539">Nucleus</keyword>
<protein>
    <submittedName>
        <fullName evidence="5">ABSCISIC ACID-INSENSITIVE 5-like protein</fullName>
    </submittedName>
</protein>
<dbReference type="PANTHER" id="PTHR22952">
    <property type="entry name" value="CAMP-RESPONSE ELEMENT BINDING PROTEIN-RELATED"/>
    <property type="match status" value="1"/>
</dbReference>
<reference evidence="5" key="1">
    <citation type="submission" date="2022-05" db="EMBL/GenBank/DDBJ databases">
        <title>The Musa troglodytarum L. genome provides insights into the mechanism of non-climacteric behaviour and enrichment of carotenoids.</title>
        <authorList>
            <person name="Wang J."/>
        </authorList>
    </citation>
    <scope>NUCLEOTIDE SEQUENCE</scope>
    <source>
        <tissue evidence="5">Leaf</tissue>
    </source>
</reference>
<dbReference type="InterPro" id="IPR043452">
    <property type="entry name" value="BZIP46-like"/>
</dbReference>
<evidence type="ECO:0000313" key="6">
    <source>
        <dbReference type="Proteomes" id="UP001055439"/>
    </source>
</evidence>
<dbReference type="GO" id="GO:0005634">
    <property type="term" value="C:nucleus"/>
    <property type="evidence" value="ECO:0007669"/>
    <property type="project" value="UniProtKB-SubCell"/>
</dbReference>
<dbReference type="GO" id="GO:0003700">
    <property type="term" value="F:DNA-binding transcription factor activity"/>
    <property type="evidence" value="ECO:0007669"/>
    <property type="project" value="InterPro"/>
</dbReference>
<organism evidence="5 6">
    <name type="scientific">Musa troglodytarum</name>
    <name type="common">fe'i banana</name>
    <dbReference type="NCBI Taxonomy" id="320322"/>
    <lineage>
        <taxon>Eukaryota</taxon>
        <taxon>Viridiplantae</taxon>
        <taxon>Streptophyta</taxon>
        <taxon>Embryophyta</taxon>
        <taxon>Tracheophyta</taxon>
        <taxon>Spermatophyta</taxon>
        <taxon>Magnoliopsida</taxon>
        <taxon>Liliopsida</taxon>
        <taxon>Zingiberales</taxon>
        <taxon>Musaceae</taxon>
        <taxon>Musa</taxon>
    </lineage>
</organism>
<dbReference type="AlphaFoldDB" id="A0A9E7LCM7"/>
<dbReference type="PANTHER" id="PTHR22952:SF385">
    <property type="entry name" value="ABSCISIC ACID-INSENSITIVE 5-LIKE PROTEIN 2"/>
    <property type="match status" value="1"/>
</dbReference>
<dbReference type="EMBL" id="CP097511">
    <property type="protein sequence ID" value="URE48591.1"/>
    <property type="molecule type" value="Genomic_DNA"/>
</dbReference>
<name>A0A9E7LCM7_9LILI</name>
<feature type="region of interest" description="Disordered" evidence="4">
    <location>
        <begin position="1"/>
        <end position="22"/>
    </location>
</feature>